<organism evidence="3 4">
    <name type="scientific">Caulobacter zeae</name>
    <dbReference type="NCBI Taxonomy" id="2055137"/>
    <lineage>
        <taxon>Bacteria</taxon>
        <taxon>Pseudomonadati</taxon>
        <taxon>Pseudomonadota</taxon>
        <taxon>Alphaproteobacteria</taxon>
        <taxon>Caulobacterales</taxon>
        <taxon>Caulobacteraceae</taxon>
        <taxon>Caulobacter</taxon>
    </lineage>
</organism>
<keyword evidence="4" id="KW-1185">Reference proteome</keyword>
<accession>A0A2N5CYA1</accession>
<dbReference type="OrthoDB" id="7202689at2"/>
<proteinExistence type="predicted"/>
<feature type="region of interest" description="Disordered" evidence="1">
    <location>
        <begin position="164"/>
        <end position="186"/>
    </location>
</feature>
<keyword evidence="2" id="KW-0732">Signal</keyword>
<feature type="signal peptide" evidence="2">
    <location>
        <begin position="1"/>
        <end position="24"/>
    </location>
</feature>
<comment type="caution">
    <text evidence="3">The sequence shown here is derived from an EMBL/GenBank/DDBJ whole genome shotgun (WGS) entry which is preliminary data.</text>
</comment>
<protein>
    <submittedName>
        <fullName evidence="3">Uncharacterized protein</fullName>
    </submittedName>
</protein>
<evidence type="ECO:0000256" key="1">
    <source>
        <dbReference type="SAM" id="MobiDB-lite"/>
    </source>
</evidence>
<dbReference type="Proteomes" id="UP000234479">
    <property type="component" value="Unassembled WGS sequence"/>
</dbReference>
<evidence type="ECO:0000256" key="2">
    <source>
        <dbReference type="SAM" id="SignalP"/>
    </source>
</evidence>
<dbReference type="RefSeq" id="WP_101720488.1">
    <property type="nucleotide sequence ID" value="NZ_PJRS01000049.1"/>
</dbReference>
<dbReference type="AlphaFoldDB" id="A0A2N5CYA1"/>
<evidence type="ECO:0000313" key="3">
    <source>
        <dbReference type="EMBL" id="PLR18772.1"/>
    </source>
</evidence>
<feature type="chain" id="PRO_5014749452" evidence="2">
    <location>
        <begin position="25"/>
        <end position="186"/>
    </location>
</feature>
<name>A0A2N5CYA1_9CAUL</name>
<dbReference type="EMBL" id="PJRS01000049">
    <property type="protein sequence ID" value="PLR18772.1"/>
    <property type="molecule type" value="Genomic_DNA"/>
</dbReference>
<evidence type="ECO:0000313" key="4">
    <source>
        <dbReference type="Proteomes" id="UP000234479"/>
    </source>
</evidence>
<gene>
    <name evidence="3" type="ORF">SGCZBJ_24320</name>
</gene>
<reference evidence="3 4" key="1">
    <citation type="submission" date="2017-12" db="EMBL/GenBank/DDBJ databases">
        <title>The genome sequence of Caulobacter sp. 410.</title>
        <authorList>
            <person name="Gao J."/>
            <person name="Mao X."/>
            <person name="Sun J."/>
        </authorList>
    </citation>
    <scope>NUCLEOTIDE SEQUENCE [LARGE SCALE GENOMIC DNA]</scope>
    <source>
        <strain evidence="3 4">410</strain>
    </source>
</reference>
<sequence length="186" mass="19790">MRAGPPLLLAATALLSALATPAAAERRMFSYDPISPDARRLTGAGVTVLFEQGLLGARPIKVLATGVPAQALLRKGSQKDLGKGGLGAMSGVDADAALYEVNGTAEQGKIYVRAFCPGSKRLWLSFSRIALRHDLRIQAFGDDPKAAGQARLCGTLDFSYRGEWRLPTDGPPDPNEDWTDSLNGPR</sequence>